<dbReference type="Proteomes" id="UP000295497">
    <property type="component" value="Chromosome"/>
</dbReference>
<feature type="compositionally biased region" description="Basic residues" evidence="1">
    <location>
        <begin position="82"/>
        <end position="93"/>
    </location>
</feature>
<feature type="region of interest" description="Disordered" evidence="1">
    <location>
        <begin position="82"/>
        <end position="106"/>
    </location>
</feature>
<organism evidence="2 3">
    <name type="scientific">Sorangium cellulosum</name>
    <name type="common">Polyangium cellulosum</name>
    <dbReference type="NCBI Taxonomy" id="56"/>
    <lineage>
        <taxon>Bacteria</taxon>
        <taxon>Pseudomonadati</taxon>
        <taxon>Myxococcota</taxon>
        <taxon>Polyangia</taxon>
        <taxon>Polyangiales</taxon>
        <taxon>Polyangiaceae</taxon>
        <taxon>Sorangium</taxon>
    </lineage>
</organism>
<dbReference type="AlphaFoldDB" id="A0A4P2R4B3"/>
<evidence type="ECO:0000313" key="2">
    <source>
        <dbReference type="EMBL" id="AUX37907.1"/>
    </source>
</evidence>
<name>A0A4P2R4B3_SORCE</name>
<evidence type="ECO:0000256" key="1">
    <source>
        <dbReference type="SAM" id="MobiDB-lite"/>
    </source>
</evidence>
<proteinExistence type="predicted"/>
<sequence>MLLARVRHIVTEEGFAIHPEEGRVQRVGGRQVVTGVVVNDRPSAPREVVRRLRACLRGARRRRGGLPSARDAALRRRTRARRYRGRNAHKKKSACPTVGGGKPSLRRSLSCRSRSWARGFLTRYREFAQASRGFGFRFGRGGFRR</sequence>
<evidence type="ECO:0000313" key="3">
    <source>
        <dbReference type="Proteomes" id="UP000295497"/>
    </source>
</evidence>
<gene>
    <name evidence="2" type="ORF">SOCE836_101450</name>
</gene>
<dbReference type="EMBL" id="CP012672">
    <property type="protein sequence ID" value="AUX37907.1"/>
    <property type="molecule type" value="Genomic_DNA"/>
</dbReference>
<accession>A0A4P2R4B3</accession>
<protein>
    <submittedName>
        <fullName evidence="2">Uncharacterized protein</fullName>
    </submittedName>
</protein>
<reference evidence="2 3" key="1">
    <citation type="submission" date="2015-09" db="EMBL/GenBank/DDBJ databases">
        <title>Sorangium comparison.</title>
        <authorList>
            <person name="Zaburannyi N."/>
            <person name="Bunk B."/>
            <person name="Overmann J."/>
            <person name="Mueller R."/>
        </authorList>
    </citation>
    <scope>NUCLEOTIDE SEQUENCE [LARGE SCALE GENOMIC DNA]</scope>
    <source>
        <strain evidence="2 3">So ce836</strain>
    </source>
</reference>